<feature type="region of interest" description="Disordered" evidence="2">
    <location>
        <begin position="200"/>
        <end position="236"/>
    </location>
</feature>
<accession>A0ABQ5ECM8</accession>
<evidence type="ECO:0000256" key="2">
    <source>
        <dbReference type="SAM" id="MobiDB-lite"/>
    </source>
</evidence>
<keyword evidence="5" id="KW-1185">Reference proteome</keyword>
<dbReference type="PROSITE" id="PS50158">
    <property type="entry name" value="ZF_CCHC"/>
    <property type="match status" value="1"/>
</dbReference>
<dbReference type="Pfam" id="PF08284">
    <property type="entry name" value="RVP_2"/>
    <property type="match status" value="1"/>
</dbReference>
<dbReference type="Proteomes" id="UP001151760">
    <property type="component" value="Unassembled WGS sequence"/>
</dbReference>
<feature type="compositionally biased region" description="Basic and acidic residues" evidence="2">
    <location>
        <begin position="204"/>
        <end position="227"/>
    </location>
</feature>
<keyword evidence="1" id="KW-0862">Zinc</keyword>
<evidence type="ECO:0000313" key="5">
    <source>
        <dbReference type="Proteomes" id="UP001151760"/>
    </source>
</evidence>
<reference evidence="4" key="2">
    <citation type="submission" date="2022-01" db="EMBL/GenBank/DDBJ databases">
        <authorList>
            <person name="Yamashiro T."/>
            <person name="Shiraishi A."/>
            <person name="Satake H."/>
            <person name="Nakayama K."/>
        </authorList>
    </citation>
    <scope>NUCLEOTIDE SEQUENCE</scope>
</reference>
<name>A0ABQ5ECM8_9ASTR</name>
<sequence>MNLLQLVQANPFYGRESENPHAHINSFKRITSTLRFRNVPNDVIKLMMFPYSLEGAAKTWTGGPTGRGGGRTGEQPGRGGGRTGEPDGQGGDQGVEANGGIDEFPDFPTVIAQQLQDLLPTIIAQTRSREAVVGITWEDFKTLMREEFYPNNEMQKLETEFWCHAMVRAGHAAYTDQFHELARIVPHLVTLENKMIKRNGSLKKNTDKRGNDGDLSRDGNVRDDNKRSRTGRAFATTTNPIRKEYTSTAPKCTNCNYHHLPETPCRTCTNYNRFGHFAKDCRVGQRMVNLLNARNPIAAHRACFKCGGTDHYKAACPRLNRAPGQGGNCPNHVLAVDGCQGRGNNGNQACGRAFMLGAEEALQDPNIMMGTFTLNNHYATTLFDSGAYYSIVSTTFIHLLDTEPSSLEEKVRHLMSAKVEEQKLKDIIVVRNFSESPYRLEPSKMEELSSQLRELQDKGFIRSSSSL</sequence>
<organism evidence="4 5">
    <name type="scientific">Tanacetum coccineum</name>
    <dbReference type="NCBI Taxonomy" id="301880"/>
    <lineage>
        <taxon>Eukaryota</taxon>
        <taxon>Viridiplantae</taxon>
        <taxon>Streptophyta</taxon>
        <taxon>Embryophyta</taxon>
        <taxon>Tracheophyta</taxon>
        <taxon>Spermatophyta</taxon>
        <taxon>Magnoliopsida</taxon>
        <taxon>eudicotyledons</taxon>
        <taxon>Gunneridae</taxon>
        <taxon>Pentapetalae</taxon>
        <taxon>asterids</taxon>
        <taxon>campanulids</taxon>
        <taxon>Asterales</taxon>
        <taxon>Asteraceae</taxon>
        <taxon>Asteroideae</taxon>
        <taxon>Anthemideae</taxon>
        <taxon>Anthemidinae</taxon>
        <taxon>Tanacetum</taxon>
    </lineage>
</organism>
<feature type="compositionally biased region" description="Gly residues" evidence="2">
    <location>
        <begin position="63"/>
        <end position="93"/>
    </location>
</feature>
<dbReference type="PANTHER" id="PTHR15503">
    <property type="entry name" value="LDOC1 RELATED"/>
    <property type="match status" value="1"/>
</dbReference>
<dbReference type="PANTHER" id="PTHR15503:SF45">
    <property type="entry name" value="RNA-DIRECTED DNA POLYMERASE HOMOLOG"/>
    <property type="match status" value="1"/>
</dbReference>
<dbReference type="SMART" id="SM00343">
    <property type="entry name" value="ZnF_C2HC"/>
    <property type="match status" value="2"/>
</dbReference>
<evidence type="ECO:0000256" key="1">
    <source>
        <dbReference type="PROSITE-ProRule" id="PRU00047"/>
    </source>
</evidence>
<evidence type="ECO:0000259" key="3">
    <source>
        <dbReference type="PROSITE" id="PS50158"/>
    </source>
</evidence>
<dbReference type="Pfam" id="PF03732">
    <property type="entry name" value="Retrotrans_gag"/>
    <property type="match status" value="1"/>
</dbReference>
<dbReference type="InterPro" id="IPR032567">
    <property type="entry name" value="RTL1-rel"/>
</dbReference>
<dbReference type="Gene3D" id="4.10.60.10">
    <property type="entry name" value="Zinc finger, CCHC-type"/>
    <property type="match status" value="1"/>
</dbReference>
<proteinExistence type="predicted"/>
<keyword evidence="1" id="KW-0863">Zinc-finger</keyword>
<reference evidence="4" key="1">
    <citation type="journal article" date="2022" name="Int. J. Mol. Sci.">
        <title>Draft Genome of Tanacetum Coccineum: Genomic Comparison of Closely Related Tanacetum-Family Plants.</title>
        <authorList>
            <person name="Yamashiro T."/>
            <person name="Shiraishi A."/>
            <person name="Nakayama K."/>
            <person name="Satake H."/>
        </authorList>
    </citation>
    <scope>NUCLEOTIDE SEQUENCE</scope>
</reference>
<keyword evidence="4" id="KW-0548">Nucleotidyltransferase</keyword>
<comment type="caution">
    <text evidence="4">The sequence shown here is derived from an EMBL/GenBank/DDBJ whole genome shotgun (WGS) entry which is preliminary data.</text>
</comment>
<evidence type="ECO:0000313" key="4">
    <source>
        <dbReference type="EMBL" id="GJT48676.1"/>
    </source>
</evidence>
<dbReference type="InterPro" id="IPR005162">
    <property type="entry name" value="Retrotrans_gag_dom"/>
</dbReference>
<keyword evidence="1" id="KW-0479">Metal-binding</keyword>
<dbReference type="GO" id="GO:0003964">
    <property type="term" value="F:RNA-directed DNA polymerase activity"/>
    <property type="evidence" value="ECO:0007669"/>
    <property type="project" value="UniProtKB-KW"/>
</dbReference>
<dbReference type="EMBL" id="BQNB010016173">
    <property type="protein sequence ID" value="GJT48676.1"/>
    <property type="molecule type" value="Genomic_DNA"/>
</dbReference>
<keyword evidence="4" id="KW-0808">Transferase</keyword>
<dbReference type="InterPro" id="IPR001878">
    <property type="entry name" value="Znf_CCHC"/>
</dbReference>
<protein>
    <submittedName>
        <fullName evidence="4">Reverse transcriptase domain-containing protein</fullName>
    </submittedName>
</protein>
<gene>
    <name evidence="4" type="ORF">Tco_0974833</name>
</gene>
<keyword evidence="4" id="KW-0695">RNA-directed DNA polymerase</keyword>
<feature type="region of interest" description="Disordered" evidence="2">
    <location>
        <begin position="60"/>
        <end position="99"/>
    </location>
</feature>
<feature type="domain" description="CCHC-type" evidence="3">
    <location>
        <begin position="303"/>
        <end position="318"/>
    </location>
</feature>